<dbReference type="RefSeq" id="XP_018294091.1">
    <property type="nucleotide sequence ID" value="XM_018435355.1"/>
</dbReference>
<feature type="compositionally biased region" description="Polar residues" evidence="1">
    <location>
        <begin position="168"/>
        <end position="180"/>
    </location>
</feature>
<dbReference type="OrthoDB" id="2236419at2759"/>
<evidence type="ECO:0008006" key="4">
    <source>
        <dbReference type="Google" id="ProtNLM"/>
    </source>
</evidence>
<evidence type="ECO:0000256" key="1">
    <source>
        <dbReference type="SAM" id="MobiDB-lite"/>
    </source>
</evidence>
<sequence>MRFRQVDSPYHKKNEEPKDTDMQEATVKKERSSTYNIYTNEDRLRFLFSLHEKLMNPTETTKLANVNPETTRKWKRESAKKTLRRRYPLKKTNRTSNRAPSQLNESYKMYFFNFFDENPSVVIQDVVRILTKGFEDLKIKKSRITEFMKEDCNLSKKVVSRHPKDRNNQTTLEARTNSIE</sequence>
<evidence type="ECO:0000313" key="2">
    <source>
        <dbReference type="EMBL" id="OAD76051.1"/>
    </source>
</evidence>
<dbReference type="GeneID" id="28996261"/>
<organism evidence="2 3">
    <name type="scientific">Phycomyces blakesleeanus (strain ATCC 8743b / DSM 1359 / FGSC 10004 / NBRC 33097 / NRRL 1555)</name>
    <dbReference type="NCBI Taxonomy" id="763407"/>
    <lineage>
        <taxon>Eukaryota</taxon>
        <taxon>Fungi</taxon>
        <taxon>Fungi incertae sedis</taxon>
        <taxon>Mucoromycota</taxon>
        <taxon>Mucoromycotina</taxon>
        <taxon>Mucoromycetes</taxon>
        <taxon>Mucorales</taxon>
        <taxon>Phycomycetaceae</taxon>
        <taxon>Phycomyces</taxon>
    </lineage>
</organism>
<dbReference type="AlphaFoldDB" id="A0A163AV78"/>
<evidence type="ECO:0000313" key="3">
    <source>
        <dbReference type="Proteomes" id="UP000077315"/>
    </source>
</evidence>
<feature type="region of interest" description="Disordered" evidence="1">
    <location>
        <begin position="158"/>
        <end position="180"/>
    </location>
</feature>
<accession>A0A163AV78</accession>
<reference evidence="3" key="1">
    <citation type="submission" date="2015-06" db="EMBL/GenBank/DDBJ databases">
        <title>Expansion of signal transduction pathways in fungi by whole-genome duplication.</title>
        <authorList>
            <consortium name="DOE Joint Genome Institute"/>
            <person name="Corrochano L.M."/>
            <person name="Kuo A."/>
            <person name="Marcet-Houben M."/>
            <person name="Polaino S."/>
            <person name="Salamov A."/>
            <person name="Villalobos J.M."/>
            <person name="Alvarez M.I."/>
            <person name="Avalos J."/>
            <person name="Benito E.P."/>
            <person name="Benoit I."/>
            <person name="Burger G."/>
            <person name="Camino L.P."/>
            <person name="Canovas D."/>
            <person name="Cerda-Olmedo E."/>
            <person name="Cheng J.-F."/>
            <person name="Dominguez A."/>
            <person name="Elias M."/>
            <person name="Eslava A.P."/>
            <person name="Glaser F."/>
            <person name="Grimwood J."/>
            <person name="Gutierrez G."/>
            <person name="Heitman J."/>
            <person name="Henrissat B."/>
            <person name="Iturriaga E.A."/>
            <person name="Lang B.F."/>
            <person name="Lavin J.L."/>
            <person name="Lee S."/>
            <person name="Li W."/>
            <person name="Lindquist E."/>
            <person name="Lopez-Garcia S."/>
            <person name="Luque E.M."/>
            <person name="Marcos A.T."/>
            <person name="Martin J."/>
            <person name="McCluskey K."/>
            <person name="Medina H.R."/>
            <person name="Miralles-Duran A."/>
            <person name="Miyazaki A."/>
            <person name="Munoz-Torres E."/>
            <person name="Oguiza J.A."/>
            <person name="Ohm R."/>
            <person name="Olmedo M."/>
            <person name="Orejas M."/>
            <person name="Ortiz-Castellanos L."/>
            <person name="Pisabarro A.G."/>
            <person name="Rodriguez-Romero J."/>
            <person name="Ruiz-Herrera J."/>
            <person name="Ruiz-Vazquez R."/>
            <person name="Sanz C."/>
            <person name="Schackwitz W."/>
            <person name="Schmutz J."/>
            <person name="Shahriari M."/>
            <person name="Shelest E."/>
            <person name="Silva-Franco F."/>
            <person name="Soanes D."/>
            <person name="Syed K."/>
            <person name="Tagua V.G."/>
            <person name="Talbot N.J."/>
            <person name="Thon M."/>
            <person name="De vries R.P."/>
            <person name="Wiebenga A."/>
            <person name="Yadav J.S."/>
            <person name="Braun E.L."/>
            <person name="Baker S."/>
            <person name="Garre V."/>
            <person name="Horwitz B."/>
            <person name="Torres-Martinez S."/>
            <person name="Idnurm A."/>
            <person name="Herrera-Estrella A."/>
            <person name="Gabaldon T."/>
            <person name="Grigoriev I.V."/>
        </authorList>
    </citation>
    <scope>NUCLEOTIDE SEQUENCE [LARGE SCALE GENOMIC DNA]</scope>
    <source>
        <strain evidence="3">NRRL 1555(-)</strain>
    </source>
</reference>
<gene>
    <name evidence="2" type="ORF">PHYBLDRAFT_166027</name>
</gene>
<feature type="region of interest" description="Disordered" evidence="1">
    <location>
        <begin position="1"/>
        <end position="31"/>
    </location>
</feature>
<proteinExistence type="predicted"/>
<dbReference type="VEuPathDB" id="FungiDB:PHYBLDRAFT_166027"/>
<dbReference type="Proteomes" id="UP000077315">
    <property type="component" value="Unassembled WGS sequence"/>
</dbReference>
<dbReference type="EMBL" id="KV440976">
    <property type="protein sequence ID" value="OAD76051.1"/>
    <property type="molecule type" value="Genomic_DNA"/>
</dbReference>
<feature type="compositionally biased region" description="Basic and acidic residues" evidence="1">
    <location>
        <begin position="9"/>
        <end position="31"/>
    </location>
</feature>
<name>A0A163AV78_PHYB8</name>
<dbReference type="STRING" id="763407.A0A163AV78"/>
<keyword evidence="3" id="KW-1185">Reference proteome</keyword>
<dbReference type="InParanoid" id="A0A163AV78"/>
<protein>
    <recommendedName>
        <fullName evidence="4">Homeodomain-like DNA binding domain-containing transcription factor</fullName>
    </recommendedName>
</protein>